<proteinExistence type="predicted"/>
<sequence length="106" mass="12476">MKAYGIYYQNLNEITNLAKKNPKAALKTLCNEFESLIWYEILKNFDQSMFKSNLFPETLEKKIYQDFLYQEIGRNVSGRPGSLGDYLYQNLLKSAYLKNKIEKSDK</sequence>
<dbReference type="PaxDb" id="289377-HL41_00985"/>
<reference evidence="1 2" key="1">
    <citation type="journal article" date="2015" name="Genome Announc.">
        <title>Genome Sequence of a Sulfate-Reducing Thermophilic Bacterium, Thermodesulfobacterium commune DSM 2178T (Phylum Thermodesulfobacteria).</title>
        <authorList>
            <person name="Bhatnagar S."/>
            <person name="Badger J.H."/>
            <person name="Madupu R."/>
            <person name="Khouri H.M."/>
            <person name="O'Connor E.M."/>
            <person name="Robb F.T."/>
            <person name="Ward N.L."/>
            <person name="Eisen J.A."/>
        </authorList>
    </citation>
    <scope>NUCLEOTIDE SEQUENCE [LARGE SCALE GENOMIC DNA]</scope>
    <source>
        <strain evidence="1 2">DSM 2178</strain>
    </source>
</reference>
<evidence type="ECO:0008006" key="3">
    <source>
        <dbReference type="Google" id="ProtNLM"/>
    </source>
</evidence>
<dbReference type="KEGG" id="tcm:HL41_00985"/>
<dbReference type="OrthoDB" id="9796740at2"/>
<dbReference type="STRING" id="289377.HL41_00985"/>
<dbReference type="eggNOG" id="COG3951">
    <property type="taxonomic scope" value="Bacteria"/>
</dbReference>
<dbReference type="RefSeq" id="WP_022854622.1">
    <property type="nucleotide sequence ID" value="NZ_CP008796.1"/>
</dbReference>
<dbReference type="HOGENOM" id="CLU_2221974_0_0_0"/>
<dbReference type="AlphaFoldDB" id="A0A075WQ97"/>
<evidence type="ECO:0000313" key="1">
    <source>
        <dbReference type="EMBL" id="AIH03514.1"/>
    </source>
</evidence>
<gene>
    <name evidence="1" type="ORF">HL41_00985</name>
</gene>
<organism evidence="1 2">
    <name type="scientific">Thermodesulfobacterium commune DSM 2178</name>
    <dbReference type="NCBI Taxonomy" id="289377"/>
    <lineage>
        <taxon>Bacteria</taxon>
        <taxon>Pseudomonadati</taxon>
        <taxon>Thermodesulfobacteriota</taxon>
        <taxon>Thermodesulfobacteria</taxon>
        <taxon>Thermodesulfobacteriales</taxon>
        <taxon>Thermodesulfobacteriaceae</taxon>
        <taxon>Thermodesulfobacterium</taxon>
    </lineage>
</organism>
<protein>
    <recommendedName>
        <fullName evidence="3">Flagellar protein FlgJ N-terminal domain-containing protein</fullName>
    </recommendedName>
</protein>
<dbReference type="EMBL" id="CP008796">
    <property type="protein sequence ID" value="AIH03514.1"/>
    <property type="molecule type" value="Genomic_DNA"/>
</dbReference>
<keyword evidence="2" id="KW-1185">Reference proteome</keyword>
<name>A0A075WQ97_9BACT</name>
<evidence type="ECO:0000313" key="2">
    <source>
        <dbReference type="Proteomes" id="UP000028481"/>
    </source>
</evidence>
<accession>A0A075WQ97</accession>
<dbReference type="Proteomes" id="UP000028481">
    <property type="component" value="Chromosome"/>
</dbReference>